<dbReference type="EMBL" id="CM055747">
    <property type="protein sequence ID" value="KAJ7996533.1"/>
    <property type="molecule type" value="Genomic_DNA"/>
</dbReference>
<proteinExistence type="predicted"/>
<reference evidence="1" key="1">
    <citation type="submission" date="2021-05" db="EMBL/GenBank/DDBJ databases">
        <authorList>
            <person name="Pan Q."/>
            <person name="Jouanno E."/>
            <person name="Zahm M."/>
            <person name="Klopp C."/>
            <person name="Cabau C."/>
            <person name="Louis A."/>
            <person name="Berthelot C."/>
            <person name="Parey E."/>
            <person name="Roest Crollius H."/>
            <person name="Montfort J."/>
            <person name="Robinson-Rechavi M."/>
            <person name="Bouchez O."/>
            <person name="Lampietro C."/>
            <person name="Lopez Roques C."/>
            <person name="Donnadieu C."/>
            <person name="Postlethwait J."/>
            <person name="Bobe J."/>
            <person name="Dillon D."/>
            <person name="Chandos A."/>
            <person name="von Hippel F."/>
            <person name="Guiguen Y."/>
        </authorList>
    </citation>
    <scope>NUCLEOTIDE SEQUENCE</scope>
    <source>
        <strain evidence="1">YG-Jan2019</strain>
    </source>
</reference>
<gene>
    <name evidence="1" type="ORF">DPEC_G00238030</name>
</gene>
<evidence type="ECO:0000313" key="1">
    <source>
        <dbReference type="EMBL" id="KAJ7996533.1"/>
    </source>
</evidence>
<protein>
    <submittedName>
        <fullName evidence="1">Uncharacterized protein</fullName>
    </submittedName>
</protein>
<comment type="caution">
    <text evidence="1">The sequence shown here is derived from an EMBL/GenBank/DDBJ whole genome shotgun (WGS) entry which is preliminary data.</text>
</comment>
<keyword evidence="2" id="KW-1185">Reference proteome</keyword>
<sequence length="109" mass="12379">MEHPVWRNEPWRSNLSHFQDLSDEILLALSLTLAMSPQPQPRTPGFPNSSKMSRSLITNLPKTGHQDLFTHHASPDMESGRSQRKMARHSSIMTLIVASSYSEETHLTQ</sequence>
<organism evidence="1 2">
    <name type="scientific">Dallia pectoralis</name>
    <name type="common">Alaska blackfish</name>
    <dbReference type="NCBI Taxonomy" id="75939"/>
    <lineage>
        <taxon>Eukaryota</taxon>
        <taxon>Metazoa</taxon>
        <taxon>Chordata</taxon>
        <taxon>Craniata</taxon>
        <taxon>Vertebrata</taxon>
        <taxon>Euteleostomi</taxon>
        <taxon>Actinopterygii</taxon>
        <taxon>Neopterygii</taxon>
        <taxon>Teleostei</taxon>
        <taxon>Protacanthopterygii</taxon>
        <taxon>Esociformes</taxon>
        <taxon>Umbridae</taxon>
        <taxon>Dallia</taxon>
    </lineage>
</organism>
<evidence type="ECO:0000313" key="2">
    <source>
        <dbReference type="Proteomes" id="UP001157502"/>
    </source>
</evidence>
<dbReference type="Proteomes" id="UP001157502">
    <property type="component" value="Chromosome 20"/>
</dbReference>
<name>A0ACC2FYK2_DALPE</name>
<accession>A0ACC2FYK2</accession>